<dbReference type="CDD" id="cd00577">
    <property type="entry name" value="PCNA"/>
    <property type="match status" value="1"/>
</dbReference>
<feature type="domain" description="Proliferating cell nuclear antigen PCNA N-terminal" evidence="5">
    <location>
        <begin position="1"/>
        <end position="124"/>
    </location>
</feature>
<dbReference type="Gene3D" id="3.70.10.10">
    <property type="match status" value="1"/>
</dbReference>
<comment type="similarity">
    <text evidence="1 4">Belongs to the PCNA family.</text>
</comment>
<accession>A0A1J4KB87</accession>
<evidence type="ECO:0000256" key="3">
    <source>
        <dbReference type="RuleBase" id="RU000641"/>
    </source>
</evidence>
<dbReference type="HAMAP" id="MF_00317">
    <property type="entry name" value="DNApol_clamp_arch"/>
    <property type="match status" value="1"/>
</dbReference>
<dbReference type="RefSeq" id="XP_068361817.1">
    <property type="nucleotide sequence ID" value="XM_068492075.1"/>
</dbReference>
<comment type="subcellular location">
    <subcellularLocation>
        <location evidence="3">Nucleus</location>
    </subcellularLocation>
</comment>
<dbReference type="InterPro" id="IPR022649">
    <property type="entry name" value="Pr_cel_nuc_antig_C"/>
</dbReference>
<evidence type="ECO:0000256" key="2">
    <source>
        <dbReference type="ARBA" id="ARBA00023125"/>
    </source>
</evidence>
<dbReference type="VEuPathDB" id="TrichDB:TRFO_04739"/>
<sequence>MVEIVFHQAHFFRRIVDSLKGLVEEITFECDSNGMNLQAMDVSHVSLISIDLPESCFETYSCEGGLSLSFNVETLVKVLKSAGSNDVLTIRTEKEKEDIEIQLAAPTDDKITKFKLKPIDVDADAVSIPEHTYRAKLTFSSNALSKLVKSLAEVDDSVVVRCNEGSVTFSVSASTFNSSTTFTSGGPAENADEEIEIDVSEECKVSYALRYLKVISGSSALANRVTLCFSPHFPLLVEYDMNEGGFVRFYLAPKVEDSGSEDEI</sequence>
<evidence type="ECO:0000313" key="8">
    <source>
        <dbReference type="Proteomes" id="UP000179807"/>
    </source>
</evidence>
<protein>
    <recommendedName>
        <fullName evidence="3">DNA sliding clamp PCNA</fullName>
    </recommendedName>
</protein>
<reference evidence="7" key="1">
    <citation type="submission" date="2016-10" db="EMBL/GenBank/DDBJ databases">
        <authorList>
            <person name="Benchimol M."/>
            <person name="Almeida L.G."/>
            <person name="Vasconcelos A.T."/>
            <person name="Perreira-Neves A."/>
            <person name="Rosa I.A."/>
            <person name="Tasca T."/>
            <person name="Bogo M.R."/>
            <person name="de Souza W."/>
        </authorList>
    </citation>
    <scope>NUCLEOTIDE SEQUENCE [LARGE SCALE GENOMIC DNA]</scope>
    <source>
        <strain evidence="7">K</strain>
    </source>
</reference>
<dbReference type="Proteomes" id="UP000179807">
    <property type="component" value="Unassembled WGS sequence"/>
</dbReference>
<dbReference type="InterPro" id="IPR000730">
    <property type="entry name" value="Pr_cel_nuc_antig"/>
</dbReference>
<dbReference type="GO" id="GO:0030337">
    <property type="term" value="F:DNA polymerase processivity factor activity"/>
    <property type="evidence" value="ECO:0007669"/>
    <property type="project" value="InterPro"/>
</dbReference>
<dbReference type="SUPFAM" id="SSF55979">
    <property type="entry name" value="DNA clamp"/>
    <property type="match status" value="2"/>
</dbReference>
<dbReference type="GO" id="GO:0003677">
    <property type="term" value="F:DNA binding"/>
    <property type="evidence" value="ECO:0007669"/>
    <property type="project" value="UniProtKB-KW"/>
</dbReference>
<dbReference type="GeneID" id="94826779"/>
<evidence type="ECO:0000256" key="1">
    <source>
        <dbReference type="ARBA" id="ARBA00010462"/>
    </source>
</evidence>
<keyword evidence="3" id="KW-0539">Nucleus</keyword>
<dbReference type="EMBL" id="MLAK01000660">
    <property type="protein sequence ID" value="OHT08681.1"/>
    <property type="molecule type" value="Genomic_DNA"/>
</dbReference>
<dbReference type="GO" id="GO:0006272">
    <property type="term" value="P:leading strand elongation"/>
    <property type="evidence" value="ECO:0007669"/>
    <property type="project" value="TreeGrafter"/>
</dbReference>
<gene>
    <name evidence="7" type="ORF">TRFO_04739</name>
</gene>
<dbReference type="PANTHER" id="PTHR11352:SF0">
    <property type="entry name" value="PROLIFERATING CELL NUCLEAR ANTIGEN"/>
    <property type="match status" value="1"/>
</dbReference>
<dbReference type="InterPro" id="IPR022659">
    <property type="entry name" value="Pr_cel_nuc_antig_CS"/>
</dbReference>
<dbReference type="OrthoDB" id="534348at2759"/>
<evidence type="ECO:0000256" key="4">
    <source>
        <dbReference type="RuleBase" id="RU003671"/>
    </source>
</evidence>
<evidence type="ECO:0000259" key="5">
    <source>
        <dbReference type="Pfam" id="PF00705"/>
    </source>
</evidence>
<feature type="domain" description="Proliferating cell nuclear antigen PCNA C-terminal" evidence="6">
    <location>
        <begin position="128"/>
        <end position="254"/>
    </location>
</feature>
<keyword evidence="4" id="KW-0235">DNA replication</keyword>
<dbReference type="NCBIfam" id="TIGR00590">
    <property type="entry name" value="pcna"/>
    <property type="match status" value="1"/>
</dbReference>
<dbReference type="PROSITE" id="PS01251">
    <property type="entry name" value="PCNA_1"/>
    <property type="match status" value="1"/>
</dbReference>
<dbReference type="GO" id="GO:0043626">
    <property type="term" value="C:PCNA complex"/>
    <property type="evidence" value="ECO:0007669"/>
    <property type="project" value="TreeGrafter"/>
</dbReference>
<comment type="caution">
    <text evidence="7">The sequence shown here is derived from an EMBL/GenBank/DDBJ whole genome shotgun (WGS) entry which is preliminary data.</text>
</comment>
<name>A0A1J4KB87_9EUKA</name>
<dbReference type="PANTHER" id="PTHR11352">
    <property type="entry name" value="PROLIFERATING CELL NUCLEAR ANTIGEN"/>
    <property type="match status" value="1"/>
</dbReference>
<dbReference type="AlphaFoldDB" id="A0A1J4KB87"/>
<organism evidence="7 8">
    <name type="scientific">Tritrichomonas foetus</name>
    <dbReference type="NCBI Taxonomy" id="1144522"/>
    <lineage>
        <taxon>Eukaryota</taxon>
        <taxon>Metamonada</taxon>
        <taxon>Parabasalia</taxon>
        <taxon>Tritrichomonadida</taxon>
        <taxon>Tritrichomonadidae</taxon>
        <taxon>Tritrichomonas</taxon>
    </lineage>
</organism>
<dbReference type="InterPro" id="IPR046938">
    <property type="entry name" value="DNA_clamp_sf"/>
</dbReference>
<keyword evidence="2 4" id="KW-0238">DNA-binding</keyword>
<dbReference type="InterPro" id="IPR022648">
    <property type="entry name" value="Pr_cel_nuc_antig_N"/>
</dbReference>
<dbReference type="GO" id="GO:0006298">
    <property type="term" value="P:mismatch repair"/>
    <property type="evidence" value="ECO:0007669"/>
    <property type="project" value="TreeGrafter"/>
</dbReference>
<comment type="function">
    <text evidence="3">This protein is an auxiliary protein of DNA polymerase delta and is involved in the control of eukaryotic DNA replication by increasing the polymerase's processivity during elongation of the leading strand.</text>
</comment>
<dbReference type="Pfam" id="PF02747">
    <property type="entry name" value="PCNA_C"/>
    <property type="match status" value="1"/>
</dbReference>
<dbReference type="GO" id="GO:0006275">
    <property type="term" value="P:regulation of DNA replication"/>
    <property type="evidence" value="ECO:0007669"/>
    <property type="project" value="InterPro"/>
</dbReference>
<proteinExistence type="inferred from homology"/>
<dbReference type="Pfam" id="PF00705">
    <property type="entry name" value="PCNA_N"/>
    <property type="match status" value="1"/>
</dbReference>
<dbReference type="GO" id="GO:0019985">
    <property type="term" value="P:translesion synthesis"/>
    <property type="evidence" value="ECO:0007669"/>
    <property type="project" value="TreeGrafter"/>
</dbReference>
<keyword evidence="8" id="KW-1185">Reference proteome</keyword>
<evidence type="ECO:0000259" key="6">
    <source>
        <dbReference type="Pfam" id="PF02747"/>
    </source>
</evidence>
<dbReference type="PRINTS" id="PR00339">
    <property type="entry name" value="PCNACYCLIN"/>
</dbReference>
<evidence type="ECO:0000313" key="7">
    <source>
        <dbReference type="EMBL" id="OHT08681.1"/>
    </source>
</evidence>